<gene>
    <name evidence="2" type="primary">PDIA1</name>
    <name evidence="2" type="ORF">O9K51_05362</name>
</gene>
<dbReference type="Gene3D" id="3.40.30.10">
    <property type="entry name" value="Glutaredoxin"/>
    <property type="match status" value="2"/>
</dbReference>
<organism evidence="2 3">
    <name type="scientific">Purpureocillium lavendulum</name>
    <dbReference type="NCBI Taxonomy" id="1247861"/>
    <lineage>
        <taxon>Eukaryota</taxon>
        <taxon>Fungi</taxon>
        <taxon>Dikarya</taxon>
        <taxon>Ascomycota</taxon>
        <taxon>Pezizomycotina</taxon>
        <taxon>Sordariomycetes</taxon>
        <taxon>Hypocreomycetidae</taxon>
        <taxon>Hypocreales</taxon>
        <taxon>Ophiocordycipitaceae</taxon>
        <taxon>Purpureocillium</taxon>
    </lineage>
</organism>
<dbReference type="Proteomes" id="UP001163105">
    <property type="component" value="Unassembled WGS sequence"/>
</dbReference>
<accession>A0AB34FSM3</accession>
<keyword evidence="3" id="KW-1185">Reference proteome</keyword>
<proteinExistence type="predicted"/>
<dbReference type="SUPFAM" id="SSF52833">
    <property type="entry name" value="Thioredoxin-like"/>
    <property type="match status" value="2"/>
</dbReference>
<evidence type="ECO:0000256" key="1">
    <source>
        <dbReference type="SAM" id="MobiDB-lite"/>
    </source>
</evidence>
<evidence type="ECO:0000313" key="3">
    <source>
        <dbReference type="Proteomes" id="UP001163105"/>
    </source>
</evidence>
<feature type="compositionally biased region" description="Gly residues" evidence="1">
    <location>
        <begin position="319"/>
        <end position="330"/>
    </location>
</feature>
<dbReference type="EMBL" id="JAQHRD010000004">
    <property type="protein sequence ID" value="KAJ6441811.1"/>
    <property type="molecule type" value="Genomic_DNA"/>
</dbReference>
<reference evidence="2" key="1">
    <citation type="submission" date="2023-01" db="EMBL/GenBank/DDBJ databases">
        <title>The growth and conidiation of Purpureocillium lavendulum are regulated by nitrogen source and histone H3K14 acetylation.</title>
        <authorList>
            <person name="Tang P."/>
            <person name="Han J."/>
            <person name="Zhang C."/>
            <person name="Tang P."/>
            <person name="Qi F."/>
            <person name="Zhang K."/>
            <person name="Liang L."/>
        </authorList>
    </citation>
    <scope>NUCLEOTIDE SEQUENCE</scope>
    <source>
        <strain evidence="2">YMF1.00683</strain>
    </source>
</reference>
<comment type="caution">
    <text evidence="2">The sequence shown here is derived from an EMBL/GenBank/DDBJ whole genome shotgun (WGS) entry which is preliminary data.</text>
</comment>
<dbReference type="InterPro" id="IPR036249">
    <property type="entry name" value="Thioredoxin-like_sf"/>
</dbReference>
<feature type="region of interest" description="Disordered" evidence="1">
    <location>
        <begin position="304"/>
        <end position="338"/>
    </location>
</feature>
<name>A0AB34FSM3_9HYPO</name>
<sequence>MTLQRHHGRLVTVDCSVSHEACVEHDVTSFPAIRLYRRGEATMRYRGPRRASACVQFLSISPRIKRENADTASIASFLGRIQRPIVSHLTNESLDEFASSDSVVFVAHLGRDGDSVASRVSCLAGVYRDRYTFGAVQGRPSDPSTLQCHNNEDGTLHRCAKLDSPGAFEALLATCAEPLIPQMSRRNELKYIQAGTRSLVYYMSDDVGEREAYVAALRPVAKRFHEYLQFVTVDSSEFPAMSHALGVASNGGLAVQNLHTGQVYPFRAREESSAGSGAAARRGMPTAEAVEDFITAISRGQVEPWNGRYKDGDESTTGDGTGDGHGGDGGAASRHDEL</sequence>
<protein>
    <submittedName>
        <fullName evidence="2">Protein disulfide-isomerase</fullName>
    </submittedName>
</protein>
<evidence type="ECO:0000313" key="2">
    <source>
        <dbReference type="EMBL" id="KAJ6441811.1"/>
    </source>
</evidence>
<dbReference type="AlphaFoldDB" id="A0AB34FSM3"/>
<dbReference type="CDD" id="cd02961">
    <property type="entry name" value="PDI_a_family"/>
    <property type="match status" value="1"/>
</dbReference>